<evidence type="ECO:0000313" key="1">
    <source>
        <dbReference type="EMBL" id="MBB5833219.1"/>
    </source>
</evidence>
<accession>A0A841AD54</accession>
<dbReference type="EMBL" id="JACHLZ010000001">
    <property type="protein sequence ID" value="MBB5833219.1"/>
    <property type="molecule type" value="Genomic_DNA"/>
</dbReference>
<gene>
    <name evidence="1" type="ORF">HNR70_003032</name>
</gene>
<sequence>MPRESGRIPLPAVTAASADFDLKSAKILALTARAVPQRAQGARTGGACEIGEVVDLRLVQPQRAGERVEHLGGDSGEVACSIFA</sequence>
<proteinExistence type="predicted"/>
<organism evidence="1 2">
    <name type="scientific">Brachybacterium aquaticum</name>
    <dbReference type="NCBI Taxonomy" id="1432564"/>
    <lineage>
        <taxon>Bacteria</taxon>
        <taxon>Bacillati</taxon>
        <taxon>Actinomycetota</taxon>
        <taxon>Actinomycetes</taxon>
        <taxon>Micrococcales</taxon>
        <taxon>Dermabacteraceae</taxon>
        <taxon>Brachybacterium</taxon>
    </lineage>
</organism>
<evidence type="ECO:0000313" key="2">
    <source>
        <dbReference type="Proteomes" id="UP000588158"/>
    </source>
</evidence>
<comment type="caution">
    <text evidence="1">The sequence shown here is derived from an EMBL/GenBank/DDBJ whole genome shotgun (WGS) entry which is preliminary data.</text>
</comment>
<name>A0A841AD54_9MICO</name>
<protein>
    <submittedName>
        <fullName evidence="1">Uncharacterized protein</fullName>
    </submittedName>
</protein>
<reference evidence="1 2" key="1">
    <citation type="submission" date="2020-08" db="EMBL/GenBank/DDBJ databases">
        <title>Sequencing the genomes of 1000 actinobacteria strains.</title>
        <authorList>
            <person name="Klenk H.-P."/>
        </authorList>
    </citation>
    <scope>NUCLEOTIDE SEQUENCE [LARGE SCALE GENOMIC DNA]</scope>
    <source>
        <strain evidence="1 2">DSM 28796</strain>
    </source>
</reference>
<keyword evidence="2" id="KW-1185">Reference proteome</keyword>
<dbReference type="AlphaFoldDB" id="A0A841AD54"/>
<dbReference type="Proteomes" id="UP000588158">
    <property type="component" value="Unassembled WGS sequence"/>
</dbReference>